<proteinExistence type="inferred from homology"/>
<name>A0A3D9YZJ2_9HYPH</name>
<keyword evidence="14 17" id="KW-0413">Isomerase</keyword>
<evidence type="ECO:0000256" key="2">
    <source>
        <dbReference type="ARBA" id="ARBA00018370"/>
    </source>
</evidence>
<dbReference type="PROSITE" id="PS50198">
    <property type="entry name" value="PPIC_PPIASE_2"/>
    <property type="match status" value="1"/>
</dbReference>
<keyword evidence="6 15" id="KW-1133">Transmembrane helix</keyword>
<keyword evidence="7 15" id="KW-0472">Membrane</keyword>
<evidence type="ECO:0000256" key="14">
    <source>
        <dbReference type="PROSITE-ProRule" id="PRU00278"/>
    </source>
</evidence>
<evidence type="ECO:0000256" key="1">
    <source>
        <dbReference type="ARBA" id="ARBA00004382"/>
    </source>
</evidence>
<feature type="transmembrane region" description="Helical" evidence="15">
    <location>
        <begin position="12"/>
        <end position="35"/>
    </location>
</feature>
<keyword evidence="8" id="KW-0143">Chaperone</keyword>
<evidence type="ECO:0000256" key="8">
    <source>
        <dbReference type="ARBA" id="ARBA00023186"/>
    </source>
</evidence>
<dbReference type="GO" id="GO:0005886">
    <property type="term" value="C:plasma membrane"/>
    <property type="evidence" value="ECO:0007669"/>
    <property type="project" value="UniProtKB-SubCell"/>
</dbReference>
<dbReference type="Pfam" id="PF13145">
    <property type="entry name" value="Rotamase_2"/>
    <property type="match status" value="1"/>
</dbReference>
<accession>A0A3D9YZJ2</accession>
<dbReference type="PANTHER" id="PTHR47529:SF1">
    <property type="entry name" value="PERIPLASMIC CHAPERONE PPID"/>
    <property type="match status" value="1"/>
</dbReference>
<dbReference type="PANTHER" id="PTHR47529">
    <property type="entry name" value="PEPTIDYL-PROLYL CIS-TRANS ISOMERASE D"/>
    <property type="match status" value="1"/>
</dbReference>
<organism evidence="17 18">
    <name type="scientific">Methylovirgula ligni</name>
    <dbReference type="NCBI Taxonomy" id="569860"/>
    <lineage>
        <taxon>Bacteria</taxon>
        <taxon>Pseudomonadati</taxon>
        <taxon>Pseudomonadota</taxon>
        <taxon>Alphaproteobacteria</taxon>
        <taxon>Hyphomicrobiales</taxon>
        <taxon>Beijerinckiaceae</taxon>
        <taxon>Methylovirgula</taxon>
    </lineage>
</organism>
<dbReference type="InterPro" id="IPR046357">
    <property type="entry name" value="PPIase_dom_sf"/>
</dbReference>
<dbReference type="EMBL" id="QUMO01000002">
    <property type="protein sequence ID" value="REF88183.1"/>
    <property type="molecule type" value="Genomic_DNA"/>
</dbReference>
<keyword evidence="5 15" id="KW-0812">Transmembrane</keyword>
<dbReference type="RefSeq" id="WP_115836288.1">
    <property type="nucleotide sequence ID" value="NZ_CP025086.1"/>
</dbReference>
<evidence type="ECO:0000256" key="15">
    <source>
        <dbReference type="SAM" id="Phobius"/>
    </source>
</evidence>
<dbReference type="SUPFAM" id="SSF54534">
    <property type="entry name" value="FKBP-like"/>
    <property type="match status" value="1"/>
</dbReference>
<dbReference type="InterPro" id="IPR027304">
    <property type="entry name" value="Trigger_fact/SurA_dom_sf"/>
</dbReference>
<gene>
    <name evidence="17" type="ORF">DES32_1825</name>
</gene>
<evidence type="ECO:0000313" key="17">
    <source>
        <dbReference type="EMBL" id="REF88183.1"/>
    </source>
</evidence>
<evidence type="ECO:0000256" key="11">
    <source>
        <dbReference type="ARBA" id="ARBA00038408"/>
    </source>
</evidence>
<dbReference type="Gene3D" id="3.10.50.40">
    <property type="match status" value="1"/>
</dbReference>
<keyword evidence="14" id="KW-0697">Rotamase</keyword>
<dbReference type="Pfam" id="PF13624">
    <property type="entry name" value="SurA_N_3"/>
    <property type="match status" value="1"/>
</dbReference>
<protein>
    <recommendedName>
        <fullName evidence="2">Parvulin-like PPIase</fullName>
    </recommendedName>
    <alternativeName>
        <fullName evidence="9">Peptidyl-prolyl cis-trans isomerase plp</fullName>
    </alternativeName>
    <alternativeName>
        <fullName evidence="12">Periplasmic chaperone PpiD</fullName>
    </alternativeName>
    <alternativeName>
        <fullName evidence="13">Periplasmic folding chaperone</fullName>
    </alternativeName>
    <alternativeName>
        <fullName evidence="10">Rotamase plp</fullName>
    </alternativeName>
</protein>
<comment type="similarity">
    <text evidence="11">Belongs to the PpiD chaperone family.</text>
</comment>
<dbReference type="OrthoDB" id="9768393at2"/>
<evidence type="ECO:0000256" key="9">
    <source>
        <dbReference type="ARBA" id="ARBA00030642"/>
    </source>
</evidence>
<dbReference type="GO" id="GO:0003755">
    <property type="term" value="F:peptidyl-prolyl cis-trans isomerase activity"/>
    <property type="evidence" value="ECO:0007669"/>
    <property type="project" value="UniProtKB-KW"/>
</dbReference>
<dbReference type="InterPro" id="IPR000297">
    <property type="entry name" value="PPIase_PpiC"/>
</dbReference>
<evidence type="ECO:0000256" key="12">
    <source>
        <dbReference type="ARBA" id="ARBA00040743"/>
    </source>
</evidence>
<evidence type="ECO:0000256" key="4">
    <source>
        <dbReference type="ARBA" id="ARBA00022519"/>
    </source>
</evidence>
<dbReference type="Proteomes" id="UP000256900">
    <property type="component" value="Unassembled WGS sequence"/>
</dbReference>
<evidence type="ECO:0000256" key="13">
    <source>
        <dbReference type="ARBA" id="ARBA00042775"/>
    </source>
</evidence>
<evidence type="ECO:0000259" key="16">
    <source>
        <dbReference type="PROSITE" id="PS50198"/>
    </source>
</evidence>
<keyword evidence="4" id="KW-0997">Cell inner membrane</keyword>
<evidence type="ECO:0000256" key="6">
    <source>
        <dbReference type="ARBA" id="ARBA00022989"/>
    </source>
</evidence>
<evidence type="ECO:0000256" key="5">
    <source>
        <dbReference type="ARBA" id="ARBA00022692"/>
    </source>
</evidence>
<keyword evidence="3" id="KW-1003">Cell membrane</keyword>
<evidence type="ECO:0000256" key="3">
    <source>
        <dbReference type="ARBA" id="ARBA00022475"/>
    </source>
</evidence>
<evidence type="ECO:0000256" key="7">
    <source>
        <dbReference type="ARBA" id="ARBA00023136"/>
    </source>
</evidence>
<feature type="domain" description="PpiC" evidence="16">
    <location>
        <begin position="275"/>
        <end position="362"/>
    </location>
</feature>
<dbReference type="InterPro" id="IPR052029">
    <property type="entry name" value="PpiD_chaperone"/>
</dbReference>
<dbReference type="Gene3D" id="1.10.4030.10">
    <property type="entry name" value="Porin chaperone SurA, peptide-binding domain"/>
    <property type="match status" value="1"/>
</dbReference>
<evidence type="ECO:0000313" key="18">
    <source>
        <dbReference type="Proteomes" id="UP000256900"/>
    </source>
</evidence>
<comment type="caution">
    <text evidence="17">The sequence shown here is derived from an EMBL/GenBank/DDBJ whole genome shotgun (WGS) entry which is preliminary data.</text>
</comment>
<dbReference type="AlphaFoldDB" id="A0A3D9YZJ2"/>
<sequence>MLDALRASSQTWIGRIIMAVVISFLIIAFGFWGIADIFRGFGANTLARVGSAEITPDEFRNTYQTQLLRMQEQQRRAISADEAHERGIDRQVLARLLSDSALNQEAHRLGLALSDNVLAQQIMQDDAFKGANGQFSQQVFEQRLQDNGLTERGYLADTRAGALRDQIVSALTDGLTPPRALLEIINRYYNEQRSIDYVILPKTAAGSFSAPTDAMLKSYFEAHRELYRQPEYRKISLLVLTAEALAQIQSAQNPITDAEIEKSYEAVKDHRYTQPEKREIQQIVFPDEKSADAAAAKLAGGETFAALIAERKLTPKDTDLGTVTEAGLADKAAAAAAFAIPSGGVTKPVQTQFGWAILHAVQTAPKVVIPLVAIKGEIARDLAIARAQKDLGNIHDKIEDERAAGKSIADAAKALGLSAQTIDAIDAQGNDKAGKAISGLGDPQAVLKAVFASDIGVDNDPVQTKDGGAIWFDVLNIDPARNQTFDEVKARVTRDWVADQTAQRLVDKSVDLAKKLDAGATLAAIATSDGNLPVKHIDKITRLDSKGLSRDLLDQVFNRAIGKAGSAGTQDGGRIVFKVTNGVVPPISASTFNFGSVTDQMKTALNDDMTAQFVSQLETRLGTRINPQIWQSVSGAPADQQ</sequence>
<evidence type="ECO:0000256" key="10">
    <source>
        <dbReference type="ARBA" id="ARBA00031484"/>
    </source>
</evidence>
<comment type="subcellular location">
    <subcellularLocation>
        <location evidence="1">Cell inner membrane</location>
        <topology evidence="1">Single-pass type II membrane protein</topology>
        <orientation evidence="1">Periplasmic side</orientation>
    </subcellularLocation>
</comment>
<dbReference type="SUPFAM" id="SSF109998">
    <property type="entry name" value="Triger factor/SurA peptide-binding domain-like"/>
    <property type="match status" value="1"/>
</dbReference>
<reference evidence="17 18" key="1">
    <citation type="submission" date="2018-08" db="EMBL/GenBank/DDBJ databases">
        <title>Genomic Encyclopedia of Type Strains, Phase IV (KMG-IV): sequencing the most valuable type-strain genomes for metagenomic binning, comparative biology and taxonomic classification.</title>
        <authorList>
            <person name="Goeker M."/>
        </authorList>
    </citation>
    <scope>NUCLEOTIDE SEQUENCE [LARGE SCALE GENOMIC DNA]</scope>
    <source>
        <strain evidence="17 18">BW863</strain>
    </source>
</reference>
<keyword evidence="18" id="KW-1185">Reference proteome</keyword>